<name>A0A1V3G5L0_9BACL</name>
<evidence type="ECO:0000313" key="3">
    <source>
        <dbReference type="Proteomes" id="UP000188597"/>
    </source>
</evidence>
<reference evidence="2 3" key="1">
    <citation type="submission" date="2016-11" db="EMBL/GenBank/DDBJ databases">
        <authorList>
            <person name="Jaros S."/>
            <person name="Januszkiewicz K."/>
            <person name="Wedrychowicz H."/>
        </authorList>
    </citation>
    <scope>NUCLEOTIDE SEQUENCE [LARGE SCALE GENOMIC DNA]</scope>
    <source>
        <strain evidence="2 3">Con a/3</strain>
    </source>
</reference>
<evidence type="ECO:0000313" key="2">
    <source>
        <dbReference type="EMBL" id="OOE10689.1"/>
    </source>
</evidence>
<evidence type="ECO:0000256" key="1">
    <source>
        <dbReference type="SAM" id="SignalP"/>
    </source>
</evidence>
<dbReference type="EMBL" id="MQMF01000003">
    <property type="protein sequence ID" value="OOE10689.1"/>
    <property type="molecule type" value="Genomic_DNA"/>
</dbReference>
<comment type="caution">
    <text evidence="2">The sequence shown here is derived from an EMBL/GenBank/DDBJ whole genome shotgun (WGS) entry which is preliminary data.</text>
</comment>
<keyword evidence="1" id="KW-0732">Signal</keyword>
<dbReference type="Pfam" id="PF20055">
    <property type="entry name" value="DUF6454"/>
    <property type="match status" value="1"/>
</dbReference>
<organism evidence="2 3">
    <name type="scientific">Fictibacillus arsenicus</name>
    <dbReference type="NCBI Taxonomy" id="255247"/>
    <lineage>
        <taxon>Bacteria</taxon>
        <taxon>Bacillati</taxon>
        <taxon>Bacillota</taxon>
        <taxon>Bacilli</taxon>
        <taxon>Bacillales</taxon>
        <taxon>Fictibacillaceae</taxon>
        <taxon>Fictibacillus</taxon>
    </lineage>
</organism>
<gene>
    <name evidence="2" type="ORF">UN64_15150</name>
</gene>
<protein>
    <submittedName>
        <fullName evidence="2">Uncharacterized protein</fullName>
    </submittedName>
</protein>
<dbReference type="InterPro" id="IPR046312">
    <property type="entry name" value="DUF6454"/>
</dbReference>
<feature type="signal peptide" evidence="1">
    <location>
        <begin position="1"/>
        <end position="27"/>
    </location>
</feature>
<dbReference type="SUPFAM" id="SSF101898">
    <property type="entry name" value="NHL repeat"/>
    <property type="match status" value="1"/>
</dbReference>
<dbReference type="AlphaFoldDB" id="A0A1V3G5L0"/>
<feature type="chain" id="PRO_5013115831" evidence="1">
    <location>
        <begin position="28"/>
        <end position="316"/>
    </location>
</feature>
<proteinExistence type="predicted"/>
<accession>A0A1V3G5L0</accession>
<dbReference type="Proteomes" id="UP000188597">
    <property type="component" value="Unassembled WGS sequence"/>
</dbReference>
<sequence length="316" mass="35720">MRRIIMKKIMLTLAAAATIGSVTTVYANPDVLQLSSNGKQFEERFKQLSRDTAWEEKEKVNLQFNTYHPQGMTKIGNLFYMSSVEIIEKPVKYEQPRNGYDRTPGKGIGHLFVFNNEGKLLKDIELGEGNMYHPGGIASDGESIWVSVAEYRPDSESIIYKVDPKTMKSKEMFRTNDHIGGILRDGKKGNLKAVSWGSRTFYEFDQNGKVVSKSKNPSHFIDYQDCEDAGKENMICSGITELPQSGTNSEKYELGGLALLNKKTMRIEHELPISLFSDQGHTATRNPVYVENRDQAFQLYAVPDDDKSSMLVYESK</sequence>